<organism evidence="2 3">
    <name type="scientific">Aphis craccivora</name>
    <name type="common">Cowpea aphid</name>
    <dbReference type="NCBI Taxonomy" id="307492"/>
    <lineage>
        <taxon>Eukaryota</taxon>
        <taxon>Metazoa</taxon>
        <taxon>Ecdysozoa</taxon>
        <taxon>Arthropoda</taxon>
        <taxon>Hexapoda</taxon>
        <taxon>Insecta</taxon>
        <taxon>Pterygota</taxon>
        <taxon>Neoptera</taxon>
        <taxon>Paraneoptera</taxon>
        <taxon>Hemiptera</taxon>
        <taxon>Sternorrhyncha</taxon>
        <taxon>Aphidomorpha</taxon>
        <taxon>Aphidoidea</taxon>
        <taxon>Aphididae</taxon>
        <taxon>Aphidini</taxon>
        <taxon>Aphis</taxon>
        <taxon>Aphis</taxon>
    </lineage>
</organism>
<evidence type="ECO:0000313" key="2">
    <source>
        <dbReference type="EMBL" id="KAF0715412.1"/>
    </source>
</evidence>
<comment type="caution">
    <text evidence="2">The sequence shown here is derived from an EMBL/GenBank/DDBJ whole genome shotgun (WGS) entry which is preliminary data.</text>
</comment>
<reference evidence="2 3" key="1">
    <citation type="submission" date="2019-08" db="EMBL/GenBank/DDBJ databases">
        <title>Whole genome of Aphis craccivora.</title>
        <authorList>
            <person name="Voronova N.V."/>
            <person name="Shulinski R.S."/>
            <person name="Bandarenka Y.V."/>
            <person name="Zhorov D.G."/>
            <person name="Warner D."/>
        </authorList>
    </citation>
    <scope>NUCLEOTIDE SEQUENCE [LARGE SCALE GENOMIC DNA]</scope>
    <source>
        <strain evidence="2">180601</strain>
        <tissue evidence="2">Whole Body</tissue>
    </source>
</reference>
<dbReference type="GO" id="GO:0042799">
    <property type="term" value="F:histone H4K20 methyltransferase activity"/>
    <property type="evidence" value="ECO:0007669"/>
    <property type="project" value="TreeGrafter"/>
</dbReference>
<accession>A0A6G0W031</accession>
<name>A0A6G0W031_APHCR</name>
<keyword evidence="3" id="KW-1185">Reference proteome</keyword>
<dbReference type="Proteomes" id="UP000478052">
    <property type="component" value="Unassembled WGS sequence"/>
</dbReference>
<gene>
    <name evidence="2" type="ORF">FWK35_00032694</name>
</gene>
<dbReference type="PROSITE" id="PS50280">
    <property type="entry name" value="SET"/>
    <property type="match status" value="1"/>
</dbReference>
<dbReference type="InterPro" id="IPR001214">
    <property type="entry name" value="SET_dom"/>
</dbReference>
<proteinExistence type="predicted"/>
<evidence type="ECO:0000259" key="1">
    <source>
        <dbReference type="PROSITE" id="PS50280"/>
    </source>
</evidence>
<dbReference type="InterPro" id="IPR039977">
    <property type="entry name" value="Suv4-20/Set9"/>
</dbReference>
<protein>
    <submittedName>
        <fullName evidence="2">Histone-lysine N-methyltransferase KMT5B-like</fullName>
    </submittedName>
</protein>
<dbReference type="SMART" id="SM00317">
    <property type="entry name" value="SET"/>
    <property type="match status" value="1"/>
</dbReference>
<evidence type="ECO:0000313" key="3">
    <source>
        <dbReference type="Proteomes" id="UP000478052"/>
    </source>
</evidence>
<dbReference type="InterPro" id="IPR046341">
    <property type="entry name" value="SET_dom_sf"/>
</dbReference>
<dbReference type="PANTHER" id="PTHR12977:SF4">
    <property type="entry name" value="HISTONE-LYSINE N-METHYLTRANSFERASE KMT5B"/>
    <property type="match status" value="1"/>
</dbReference>
<dbReference type="AlphaFoldDB" id="A0A6G0W031"/>
<feature type="non-terminal residue" evidence="2">
    <location>
        <position position="1"/>
    </location>
</feature>
<dbReference type="Pfam" id="PF00856">
    <property type="entry name" value="SET"/>
    <property type="match status" value="1"/>
</dbReference>
<keyword evidence="2" id="KW-0489">Methyltransferase</keyword>
<feature type="domain" description="SET" evidence="1">
    <location>
        <begin position="69"/>
        <end position="181"/>
    </location>
</feature>
<dbReference type="PANTHER" id="PTHR12977">
    <property type="entry name" value="SUPPRESSOR OF VARIEGATION 4-20-RELATED"/>
    <property type="match status" value="1"/>
</dbReference>
<dbReference type="GO" id="GO:0005634">
    <property type="term" value="C:nucleus"/>
    <property type="evidence" value="ECO:0007669"/>
    <property type="project" value="TreeGrafter"/>
</dbReference>
<keyword evidence="2" id="KW-0808">Transferase</keyword>
<dbReference type="Gene3D" id="2.170.270.10">
    <property type="entry name" value="SET domain"/>
    <property type="match status" value="1"/>
</dbReference>
<sequence>NGFTPEFTKLERTCADDYEYYAKTLLTTVLPNIKPHSTGMVALTPVEKHDIKIWEVQQQYCEFSLSDASAFTYARNPRFIRSNYDELSIIAKRKINKGDTITELVGATYRIEKRFLYEGQNDYSVIYSDRAKSDMLFLGPAAFCNHACLPNATLKCINKKVTGVVAIQNIHPGEEICIFYGKNYFENNNEECNCVTCFEIRQKNSTYTSDSQITDATPESEIDCTFLGNPVIYMSPESATIVGEVYEKK</sequence>
<dbReference type="SUPFAM" id="SSF82199">
    <property type="entry name" value="SET domain"/>
    <property type="match status" value="1"/>
</dbReference>
<dbReference type="OrthoDB" id="5945798at2759"/>
<dbReference type="EMBL" id="VUJU01010192">
    <property type="protein sequence ID" value="KAF0715412.1"/>
    <property type="molecule type" value="Genomic_DNA"/>
</dbReference>
<feature type="non-terminal residue" evidence="2">
    <location>
        <position position="249"/>
    </location>
</feature>
<dbReference type="GO" id="GO:0032259">
    <property type="term" value="P:methylation"/>
    <property type="evidence" value="ECO:0007669"/>
    <property type="project" value="UniProtKB-KW"/>
</dbReference>